<accession>A0A3M2LLA4</accession>
<dbReference type="Pfam" id="PF12770">
    <property type="entry name" value="CHAT"/>
    <property type="match status" value="1"/>
</dbReference>
<feature type="region of interest" description="Disordered" evidence="1">
    <location>
        <begin position="312"/>
        <end position="353"/>
    </location>
</feature>
<keyword evidence="4" id="KW-1185">Reference proteome</keyword>
<sequence>MAAARVAGAGHRPTDRRRSGVVSSRREQQPGVRVPGHRARRALPRRGRRRGPGGPGAGAPPPALGRRRGAAGASVRGGGPDGAGPPVGALGQVRAPGCGPRAAGHRRRAGGVRVGAPEPRRGGETPSRYPCELAVFSYAPSGTQFLAAAARRRAPPAAGRQVLLAALPGGANPAQLIHLACHALAAPRPTASALRLAQPPGAPPDAGRLTVSEILDAVAGGPADAPGEADAGPLVVLSACETDLSTRRHDEALTLATALVACGAADVVGSRWAVVDGATAVLMAVFHHHLTASGRAPPDALRAAQLWMLDPHREPPPTLPGPLRREAGRPDPHHPHLWAAFTHQGNPRPAPAR</sequence>
<protein>
    <submittedName>
        <fullName evidence="3">CHAT domain-containing protein</fullName>
    </submittedName>
</protein>
<feature type="domain" description="CHAT" evidence="2">
    <location>
        <begin position="150"/>
        <end position="346"/>
    </location>
</feature>
<feature type="region of interest" description="Disordered" evidence="1">
    <location>
        <begin position="1"/>
        <end position="126"/>
    </location>
</feature>
<dbReference type="InterPro" id="IPR024983">
    <property type="entry name" value="CHAT_dom"/>
</dbReference>
<evidence type="ECO:0000259" key="2">
    <source>
        <dbReference type="Pfam" id="PF12770"/>
    </source>
</evidence>
<dbReference type="AlphaFoldDB" id="A0A3M2LLA4"/>
<proteinExistence type="predicted"/>
<comment type="caution">
    <text evidence="3">The sequence shown here is derived from an EMBL/GenBank/DDBJ whole genome shotgun (WGS) entry which is preliminary data.</text>
</comment>
<organism evidence="3 4">
    <name type="scientific">Streptomyces triticirhizae</name>
    <dbReference type="NCBI Taxonomy" id="2483353"/>
    <lineage>
        <taxon>Bacteria</taxon>
        <taxon>Bacillati</taxon>
        <taxon>Actinomycetota</taxon>
        <taxon>Actinomycetes</taxon>
        <taxon>Kitasatosporales</taxon>
        <taxon>Streptomycetaceae</taxon>
        <taxon>Streptomyces</taxon>
    </lineage>
</organism>
<evidence type="ECO:0000313" key="3">
    <source>
        <dbReference type="EMBL" id="RMI36855.1"/>
    </source>
</evidence>
<dbReference type="Proteomes" id="UP000278673">
    <property type="component" value="Unassembled WGS sequence"/>
</dbReference>
<reference evidence="3 4" key="1">
    <citation type="submission" date="2018-10" db="EMBL/GenBank/DDBJ databases">
        <title>Isolation, diversity and antifungal activity of actinobacteria from wheat.</title>
        <authorList>
            <person name="Han C."/>
        </authorList>
    </citation>
    <scope>NUCLEOTIDE SEQUENCE [LARGE SCALE GENOMIC DNA]</scope>
    <source>
        <strain evidence="3 4">NEAU-YY642</strain>
    </source>
</reference>
<feature type="compositionally biased region" description="Basic residues" evidence="1">
    <location>
        <begin position="35"/>
        <end position="51"/>
    </location>
</feature>
<name>A0A3M2LLA4_9ACTN</name>
<feature type="compositionally biased region" description="Low complexity" evidence="1">
    <location>
        <begin position="84"/>
        <end position="102"/>
    </location>
</feature>
<evidence type="ECO:0000313" key="4">
    <source>
        <dbReference type="Proteomes" id="UP000278673"/>
    </source>
</evidence>
<evidence type="ECO:0000256" key="1">
    <source>
        <dbReference type="SAM" id="MobiDB-lite"/>
    </source>
</evidence>
<gene>
    <name evidence="3" type="ORF">EBN88_20490</name>
</gene>
<dbReference type="EMBL" id="RFFJ01000130">
    <property type="protein sequence ID" value="RMI36855.1"/>
    <property type="molecule type" value="Genomic_DNA"/>
</dbReference>
<feature type="compositionally biased region" description="Basic and acidic residues" evidence="1">
    <location>
        <begin position="323"/>
        <end position="334"/>
    </location>
</feature>
<feature type="compositionally biased region" description="Basic and acidic residues" evidence="1">
    <location>
        <begin position="12"/>
        <end position="28"/>
    </location>
</feature>